<name>A0ABY4ARZ0_9MICO</name>
<organism evidence="2 3">
    <name type="scientific">Agromyces soli</name>
    <dbReference type="NCBI Taxonomy" id="659012"/>
    <lineage>
        <taxon>Bacteria</taxon>
        <taxon>Bacillati</taxon>
        <taxon>Actinomycetota</taxon>
        <taxon>Actinomycetes</taxon>
        <taxon>Micrococcales</taxon>
        <taxon>Microbacteriaceae</taxon>
        <taxon>Agromyces</taxon>
    </lineage>
</organism>
<keyword evidence="1" id="KW-1133">Transmembrane helix</keyword>
<feature type="transmembrane region" description="Helical" evidence="1">
    <location>
        <begin position="126"/>
        <end position="146"/>
    </location>
</feature>
<keyword evidence="3" id="KW-1185">Reference proteome</keyword>
<evidence type="ECO:0000256" key="1">
    <source>
        <dbReference type="SAM" id="Phobius"/>
    </source>
</evidence>
<dbReference type="RefSeq" id="WP_243568807.1">
    <property type="nucleotide sequence ID" value="NZ_BAAARD010000006.1"/>
</dbReference>
<feature type="transmembrane region" description="Helical" evidence="1">
    <location>
        <begin position="167"/>
        <end position="193"/>
    </location>
</feature>
<feature type="transmembrane region" description="Helical" evidence="1">
    <location>
        <begin position="332"/>
        <end position="349"/>
    </location>
</feature>
<accession>A0ABY4ARZ0</accession>
<evidence type="ECO:0000313" key="2">
    <source>
        <dbReference type="EMBL" id="UOE25962.1"/>
    </source>
</evidence>
<feature type="transmembrane region" description="Helical" evidence="1">
    <location>
        <begin position="99"/>
        <end position="120"/>
    </location>
</feature>
<proteinExistence type="predicted"/>
<sequence>MPDRVGGRRSSRGIRRLLAGRGAIWIAFALVHAALIALNLFAQGLPLGDVTGVYRIWAENAAHGYARMGIDLPWVYPILAFAPMAASLAFGGPWFGETWLALVTVLNGITLAVLLGRAAFSRHRRLAAWWWLGFLALLGPIALGRIDAVTVPFAMLGLLWAAGRPRVAAVLLTIGAWIKVWPAALVAALVVALRRRAEVVMIALALSFGILAVSVVAGAGANAIGFIGEQAGRGLQVEAPLAVPWLWAIVAGAPGVHIAYDREILTYQVYGPGVETAAWLTTPLLAVGVAAVLAVGIRAARRGAPFGRLLPPLALAFVVVLLLGNKVGSPQFVTWLAAPIVLGLVLRPARFAVPALLAAGAALLTHVIYPYWYGWLLVADPAFVLLLTGKVALLALLLAWALRRLWQAGSRVALPVDTRPQSMESGSRLGRAIGGRD</sequence>
<feature type="transmembrane region" description="Helical" evidence="1">
    <location>
        <begin position="382"/>
        <end position="402"/>
    </location>
</feature>
<dbReference type="Proteomes" id="UP000831304">
    <property type="component" value="Chromosome"/>
</dbReference>
<feature type="transmembrane region" description="Helical" evidence="1">
    <location>
        <begin position="199"/>
        <end position="227"/>
    </location>
</feature>
<keyword evidence="1" id="KW-0472">Membrane</keyword>
<evidence type="ECO:0008006" key="4">
    <source>
        <dbReference type="Google" id="ProtNLM"/>
    </source>
</evidence>
<gene>
    <name evidence="2" type="ORF">MTP13_16880</name>
</gene>
<reference evidence="2 3" key="1">
    <citation type="submission" date="2022-03" db="EMBL/GenBank/DDBJ databases">
        <title>Agromyces sp. isolated from the gut of P. brevitarsis seulensis larvae.</title>
        <authorList>
            <person name="Won M."/>
            <person name="Kwon S.-W."/>
        </authorList>
    </citation>
    <scope>NUCLEOTIDE SEQUENCE [LARGE SCALE GENOMIC DNA]</scope>
    <source>
        <strain evidence="2 3">KACC 16215</strain>
    </source>
</reference>
<keyword evidence="1" id="KW-0812">Transmembrane</keyword>
<feature type="transmembrane region" description="Helical" evidence="1">
    <location>
        <begin position="309"/>
        <end position="326"/>
    </location>
</feature>
<protein>
    <recommendedName>
        <fullName evidence="4">DUF2029 domain-containing protein</fullName>
    </recommendedName>
</protein>
<dbReference type="EMBL" id="CP094533">
    <property type="protein sequence ID" value="UOE25962.1"/>
    <property type="molecule type" value="Genomic_DNA"/>
</dbReference>
<feature type="transmembrane region" description="Helical" evidence="1">
    <location>
        <begin position="356"/>
        <end position="376"/>
    </location>
</feature>
<evidence type="ECO:0000313" key="3">
    <source>
        <dbReference type="Proteomes" id="UP000831304"/>
    </source>
</evidence>
<feature type="transmembrane region" description="Helical" evidence="1">
    <location>
        <begin position="280"/>
        <end position="297"/>
    </location>
</feature>
<feature type="transmembrane region" description="Helical" evidence="1">
    <location>
        <begin position="21"/>
        <end position="42"/>
    </location>
</feature>